<dbReference type="PIR" id="H87575">
    <property type="entry name" value="H87575"/>
</dbReference>
<protein>
    <recommendedName>
        <fullName evidence="3">DUF2336 domain-containing protein</fullName>
    </recommendedName>
</protein>
<reference evidence="1 2" key="1">
    <citation type="journal article" date="2001" name="Proc. Natl. Acad. Sci. U.S.A.">
        <title>Complete genome sequence of Caulobacter crescentus.</title>
        <authorList>
            <person name="Nierman W.C."/>
            <person name="Feldblyum T.V."/>
            <person name="Laub M.T."/>
            <person name="Paulsen I.T."/>
            <person name="Nelson K.E."/>
            <person name="Eisen J.A."/>
            <person name="Heidelberg J.F."/>
            <person name="Alley M.R."/>
            <person name="Ohta N."/>
            <person name="Maddock J.R."/>
            <person name="Potocka I."/>
            <person name="Nelson W.C."/>
            <person name="Newton A."/>
            <person name="Stephens C."/>
            <person name="Phadke N.D."/>
            <person name="Ely B."/>
            <person name="DeBoy R.T."/>
            <person name="Dodson R.J."/>
            <person name="Durkin A.S."/>
            <person name="Gwinn M.L."/>
            <person name="Haft D.H."/>
            <person name="Kolonay J.F."/>
            <person name="Smit J."/>
            <person name="Craven M.B."/>
            <person name="Khouri H."/>
            <person name="Shetty J."/>
            <person name="Berry K."/>
            <person name="Utterback T."/>
            <person name="Tran K."/>
            <person name="Wolf A."/>
            <person name="Vamathevan J."/>
            <person name="Ermolaeva M."/>
            <person name="White O."/>
            <person name="Salzberg S.L."/>
            <person name="Venter J.C."/>
            <person name="Shapiro L."/>
            <person name="Fraser C.M."/>
        </authorList>
    </citation>
    <scope>NUCLEOTIDE SEQUENCE [LARGE SCALE GENOMIC DNA]</scope>
    <source>
        <strain evidence="2">ATCC 19089 / CB15</strain>
    </source>
</reference>
<dbReference type="EnsemblBacteria" id="AAK24604">
    <property type="protein sequence ID" value="AAK24604"/>
    <property type="gene ID" value="CC_2637"/>
</dbReference>
<dbReference type="EMBL" id="AE005673">
    <property type="protein sequence ID" value="AAK24604.1"/>
    <property type="molecule type" value="Genomic_DNA"/>
</dbReference>
<dbReference type="PATRIC" id="fig|190650.5.peg.2649"/>
<dbReference type="Proteomes" id="UP000001816">
    <property type="component" value="Chromosome"/>
</dbReference>
<dbReference type="PIRSF" id="PIRSF035865">
    <property type="entry name" value="UCP035865"/>
    <property type="match status" value="1"/>
</dbReference>
<dbReference type="SMR" id="Q9A532"/>
<evidence type="ECO:0000313" key="2">
    <source>
        <dbReference type="Proteomes" id="UP000001816"/>
    </source>
</evidence>
<dbReference type="InterPro" id="IPR014598">
    <property type="entry name" value="UCP035865"/>
</dbReference>
<dbReference type="InterPro" id="IPR019285">
    <property type="entry name" value="DUF2336"/>
</dbReference>
<dbReference type="HOGENOM" id="CLU_056688_1_1_5"/>
<dbReference type="BioCyc" id="CAULO:CC2637-MONOMER"/>
<dbReference type="Pfam" id="PF10098">
    <property type="entry name" value="DUF2336"/>
    <property type="match status" value="1"/>
</dbReference>
<keyword evidence="2" id="KW-1185">Reference proteome</keyword>
<dbReference type="AlphaFoldDB" id="Q9A532"/>
<gene>
    <name evidence="1" type="ordered locus">CC_2637</name>
</gene>
<dbReference type="eggNOG" id="COG5330">
    <property type="taxonomic scope" value="Bacteria"/>
</dbReference>
<proteinExistence type="predicted"/>
<dbReference type="STRING" id="190650.CC_2637"/>
<evidence type="ECO:0008006" key="3">
    <source>
        <dbReference type="Google" id="ProtNLM"/>
    </source>
</evidence>
<dbReference type="KEGG" id="ccr:CC_2637"/>
<evidence type="ECO:0000313" key="1">
    <source>
        <dbReference type="EMBL" id="AAK24604.1"/>
    </source>
</evidence>
<sequence length="374" mass="41729">MVWTRREGWRPAMKSRIHDLIALANEPSSAKRRELLRGVTDLFFQGEGYNSVEMDLFDEVLSQLAGDMEEAVKMELAQRLGESETPPHGLSRALAADTITVAAPILRNSRALTDDDLLHVARTQGQDHLRAISQRSSVSSLVSDAIVARGDDQTLGVLLRNEGAVLSREAHETVVDRAAANPALHEAVIDRHSLPVDLLNEMYFMVEARLRDRIMEKNAGMDPATLEEALAAGRKRVAEQDGALPPDHAEAEREFRTLRAKAQISPQILANMLRGKKTTLFLVALADMAQVDFHTARKILERREMDALAVICKAADFDRSLFLTFALLILEQTDDVMMRAKAYGELYANLPRDSALRTIRFWRLRRQTGDVAAA</sequence>
<accession>Q9A532</accession>
<name>Q9A532_CAUVC</name>
<organism evidence="1 2">
    <name type="scientific">Caulobacter vibrioides (strain ATCC 19089 / CIP 103742 / CB 15)</name>
    <name type="common">Caulobacter crescentus</name>
    <dbReference type="NCBI Taxonomy" id="190650"/>
    <lineage>
        <taxon>Bacteria</taxon>
        <taxon>Pseudomonadati</taxon>
        <taxon>Pseudomonadota</taxon>
        <taxon>Alphaproteobacteria</taxon>
        <taxon>Caulobacterales</taxon>
        <taxon>Caulobacteraceae</taxon>
        <taxon>Caulobacter</taxon>
    </lineage>
</organism>